<dbReference type="EMBL" id="CP064812">
    <property type="protein sequence ID" value="QPG74036.1"/>
    <property type="molecule type" value="Genomic_DNA"/>
</dbReference>
<dbReference type="Gene3D" id="2.40.50.140">
    <property type="entry name" value="Nucleic acid-binding proteins"/>
    <property type="match status" value="1"/>
</dbReference>
<dbReference type="GO" id="GO:0006260">
    <property type="term" value="P:DNA replication"/>
    <property type="evidence" value="ECO:0007669"/>
    <property type="project" value="InterPro"/>
</dbReference>
<comment type="similarity">
    <text evidence="2">Belongs to the replication factor A protein 3 family.</text>
</comment>
<evidence type="ECO:0000313" key="5">
    <source>
        <dbReference type="Proteomes" id="UP000662931"/>
    </source>
</evidence>
<protein>
    <submittedName>
        <fullName evidence="4">Uncharacterized protein</fullName>
    </submittedName>
</protein>
<dbReference type="SUPFAM" id="SSF50249">
    <property type="entry name" value="Nucleic acid-binding proteins"/>
    <property type="match status" value="1"/>
</dbReference>
<name>A0A875RY38_EENNA</name>
<organism evidence="4 5">
    <name type="scientific">Eeniella nana</name>
    <name type="common">Yeast</name>
    <name type="synonym">Brettanomyces nanus</name>
    <dbReference type="NCBI Taxonomy" id="13502"/>
    <lineage>
        <taxon>Eukaryota</taxon>
        <taxon>Fungi</taxon>
        <taxon>Dikarya</taxon>
        <taxon>Ascomycota</taxon>
        <taxon>Saccharomycotina</taxon>
        <taxon>Pichiomycetes</taxon>
        <taxon>Pichiales</taxon>
        <taxon>Pichiaceae</taxon>
        <taxon>Brettanomyces</taxon>
    </lineage>
</organism>
<dbReference type="GO" id="GO:0031981">
    <property type="term" value="C:nuclear lumen"/>
    <property type="evidence" value="ECO:0007669"/>
    <property type="project" value="UniProtKB-ARBA"/>
</dbReference>
<keyword evidence="3" id="KW-0539">Nucleus</keyword>
<gene>
    <name evidence="4" type="ORF">FOA43_001355</name>
</gene>
<dbReference type="OrthoDB" id="188186at2759"/>
<sequence>MEAVRVDAKYIEKFGGKTVKVIGKLKEYNGDVGNGVVEANGNINLKFQTHSEPLVKEKYYEFVATVDPGDHSLKVIETVDMGDDLNQRALDKMVSLCHKFPDLFYDKSLAQ</sequence>
<evidence type="ECO:0000256" key="1">
    <source>
        <dbReference type="ARBA" id="ARBA00004123"/>
    </source>
</evidence>
<dbReference type="InterPro" id="IPR012340">
    <property type="entry name" value="NA-bd_OB-fold"/>
</dbReference>
<evidence type="ECO:0000256" key="3">
    <source>
        <dbReference type="ARBA" id="ARBA00023242"/>
    </source>
</evidence>
<dbReference type="Pfam" id="PF08661">
    <property type="entry name" value="Rep_fac-A_3"/>
    <property type="match status" value="1"/>
</dbReference>
<dbReference type="KEGG" id="bnn:FOA43_001355"/>
<dbReference type="GeneID" id="62194756"/>
<dbReference type="GO" id="GO:0006310">
    <property type="term" value="P:DNA recombination"/>
    <property type="evidence" value="ECO:0007669"/>
    <property type="project" value="InterPro"/>
</dbReference>
<dbReference type="InterPro" id="IPR013970">
    <property type="entry name" value="Rfa2"/>
</dbReference>
<dbReference type="RefSeq" id="XP_038777601.1">
    <property type="nucleotide sequence ID" value="XM_038921673.1"/>
</dbReference>
<dbReference type="GO" id="GO:0006281">
    <property type="term" value="P:DNA repair"/>
    <property type="evidence" value="ECO:0007669"/>
    <property type="project" value="InterPro"/>
</dbReference>
<proteinExistence type="inferred from homology"/>
<evidence type="ECO:0000313" key="4">
    <source>
        <dbReference type="EMBL" id="QPG74036.1"/>
    </source>
</evidence>
<accession>A0A875RY38</accession>
<reference evidence="4" key="1">
    <citation type="submission" date="2020-10" db="EMBL/GenBank/DDBJ databases">
        <authorList>
            <person name="Roach M.J.R."/>
        </authorList>
    </citation>
    <scope>NUCLEOTIDE SEQUENCE</scope>
    <source>
        <strain evidence="4">CBS 1945</strain>
    </source>
</reference>
<keyword evidence="5" id="KW-1185">Reference proteome</keyword>
<evidence type="ECO:0000256" key="2">
    <source>
        <dbReference type="ARBA" id="ARBA00009761"/>
    </source>
</evidence>
<comment type="subcellular location">
    <subcellularLocation>
        <location evidence="1">Nucleus</location>
    </subcellularLocation>
</comment>
<dbReference type="AlphaFoldDB" id="A0A875RY38"/>
<dbReference type="Proteomes" id="UP000662931">
    <property type="component" value="Chromosome 1"/>
</dbReference>
<dbReference type="GO" id="GO:0003677">
    <property type="term" value="F:DNA binding"/>
    <property type="evidence" value="ECO:0007669"/>
    <property type="project" value="InterPro"/>
</dbReference>